<dbReference type="GO" id="GO:0035267">
    <property type="term" value="C:NuA4 histone acetyltransferase complex"/>
    <property type="evidence" value="ECO:0007669"/>
    <property type="project" value="TreeGrafter"/>
</dbReference>
<dbReference type="GO" id="GO:0006355">
    <property type="term" value="P:regulation of DNA-templated transcription"/>
    <property type="evidence" value="ECO:0007669"/>
    <property type="project" value="TreeGrafter"/>
</dbReference>
<dbReference type="InterPro" id="IPR046807">
    <property type="entry name" value="Tra1_central"/>
</dbReference>
<feature type="domain" description="PI3K/PI4K catalytic" evidence="3">
    <location>
        <begin position="3698"/>
        <end position="4032"/>
    </location>
</feature>
<evidence type="ECO:0000256" key="1">
    <source>
        <dbReference type="ARBA" id="ARBA00007234"/>
    </source>
</evidence>
<dbReference type="Proteomes" id="UP000887575">
    <property type="component" value="Unassembled WGS sequence"/>
</dbReference>
<dbReference type="Pfam" id="PF02259">
    <property type="entry name" value="FAT"/>
    <property type="match status" value="1"/>
</dbReference>
<dbReference type="InterPro" id="IPR011989">
    <property type="entry name" value="ARM-like"/>
</dbReference>
<dbReference type="Pfam" id="PF20175">
    <property type="entry name" value="Tra1_central"/>
    <property type="match status" value="1"/>
</dbReference>
<dbReference type="GO" id="GO:0000124">
    <property type="term" value="C:SAGA complex"/>
    <property type="evidence" value="ECO:0007669"/>
    <property type="project" value="TreeGrafter"/>
</dbReference>
<feature type="compositionally biased region" description="Basic and acidic residues" evidence="2">
    <location>
        <begin position="1478"/>
        <end position="1491"/>
    </location>
</feature>
<dbReference type="PANTHER" id="PTHR11139:SF1">
    <property type="entry name" value="TRANSFORMATION_TRANSCRIPTION DOMAIN-ASSOCIATED PROTEIN"/>
    <property type="match status" value="1"/>
</dbReference>
<dbReference type="InterPro" id="IPR046805">
    <property type="entry name" value="Tra1_ring"/>
</dbReference>
<dbReference type="InterPro" id="IPR011009">
    <property type="entry name" value="Kinase-like_dom_sf"/>
</dbReference>
<feature type="compositionally biased region" description="Basic and acidic residues" evidence="2">
    <location>
        <begin position="2201"/>
        <end position="2223"/>
    </location>
</feature>
<proteinExistence type="inferred from homology"/>
<keyword evidence="4" id="KW-1185">Reference proteome</keyword>
<evidence type="ECO:0000256" key="2">
    <source>
        <dbReference type="SAM" id="MobiDB-lite"/>
    </source>
</evidence>
<dbReference type="SUPFAM" id="SSF48371">
    <property type="entry name" value="ARM repeat"/>
    <property type="match status" value="3"/>
</dbReference>
<dbReference type="PROSITE" id="PS50290">
    <property type="entry name" value="PI3_4_KINASE_3"/>
    <property type="match status" value="1"/>
</dbReference>
<evidence type="ECO:0000313" key="4">
    <source>
        <dbReference type="Proteomes" id="UP000887575"/>
    </source>
</evidence>
<dbReference type="PANTHER" id="PTHR11139">
    <property type="entry name" value="ATAXIA TELANGIECTASIA MUTATED ATM -RELATED"/>
    <property type="match status" value="1"/>
</dbReference>
<organism evidence="4 5">
    <name type="scientific">Mesorhabditis belari</name>
    <dbReference type="NCBI Taxonomy" id="2138241"/>
    <lineage>
        <taxon>Eukaryota</taxon>
        <taxon>Metazoa</taxon>
        <taxon>Ecdysozoa</taxon>
        <taxon>Nematoda</taxon>
        <taxon>Chromadorea</taxon>
        <taxon>Rhabditida</taxon>
        <taxon>Rhabditina</taxon>
        <taxon>Rhabditomorpha</taxon>
        <taxon>Rhabditoidea</taxon>
        <taxon>Rhabditidae</taxon>
        <taxon>Mesorhabditinae</taxon>
        <taxon>Mesorhabditis</taxon>
    </lineage>
</organism>
<dbReference type="InterPro" id="IPR050517">
    <property type="entry name" value="DDR_Repair_Kinase"/>
</dbReference>
<dbReference type="Gene3D" id="1.25.10.10">
    <property type="entry name" value="Leucine-rich Repeat Variant"/>
    <property type="match status" value="1"/>
</dbReference>
<sequence length="4047" mass="460687">MLQPGAPARPDVGLGLPVNLGGRLNIESLLKTLNENTQRDDVKLSALKEIWTMFDIHSNSPMYAHVLESLYRAFIAQLFVQTNPQFIQENNTQQLRKLMLEIMLRTSSHEIAKKCTNEVQKLMLRLIREENEENGCLALKILIDHIKTFRIHNEALPVLDVTSVLQHFRTVFFDMHKHVSNPKMFEQLKIRRPTQPMKEEILIASYLQTCFYSQKVTLNDSNGRPPGPQPEPEYVLIPRASQSVKMLAEIPMLFVLIFNQYKHQIGTEMSEMMKAMVSFINLTVPSSPMGGRDPPEPEDSINRELADDCFNCQIKSLSFMAYIAKQTPDVVFASSQQLLSGIFNLLECCPAEMVQARRELLMAVKFFYTSDFRDKFRPYVARLFSEKLMIGTGYTCQDTIRPMMYSINADLLHHLRLLLPYQILCHTIFVYSRCVHDVSLPANLQSMCVRLMMNLCEAFGKLEKEKGEPGRDLLFHILETCNMKLKILAYYHLPLLFKQHGGGLEWSPDEGSAFKERPEDGVLPSTSGGSNEDKLLDELMTSACDLGDARSRRPSLDTVPELESSRVHEADPVLKGRAAPTNQPPLRSPPAARITPLEDILNSVWGIPAPPLSLVDCRNMIKFLIQCAKYVVAQLIESNLKRTTKSMTFGEERDVFVRFFKYGIICLDVYMLPTQSQARSTGAVRSKDEKDSLDSFANVFTQLNIDVFQEIFSAHMDFLIERISRNYALQLICNSFLVNPETSARFGGILVNYLLQRLPQMSVNSHRSSLYLKLYKLMFSAVSCAQSTGCVDIEKMLKPYMHDMVSDAVRLALNSREPQNYFLLLRALFRSIGGGAHDMLYVQFLPLLPDLLKKLNRLQSCAHRQAMRELFTELCLTIPVRLSSLLPYLPLLMNPLVSALNGSSSLMQQGLRTLELCVDNLQPDYLYEHMAPVRAQLMQGLWKTVSSASDLQSAMTALKILGKLGGSNRKMLVEPQKLKVLKEDELGDGYVVIEVDGRSEGGKPTDEGIFVQTATSQRLHVRLPLQQALSIAADQLRNGLTSELVINQAAILLVRQRAAELARSVLLCGLAPNDYLDLTTSLLEEVKKALQRINKVSFGPVFRCERTALRQIYVDALTVLFFAIVGKDLRKEYIKFFNAVVKYLTIQSLLEQIGGDELGCVHPVGSCMDSSILVDVLIVALSDLNKEFVNAAIVALRHIIDTLRVLIDNESILVSLPFLKQMLERICELCYEESWFARLGGASALHYLIENYPPALISANLSVVIRSLLETHLGLQDEVSSGTIDMALSGLQLVPKTCIPNFNESNERDARVAATLVTEYSRHLFNPDKAFRTQIYSLLLALSSHTGIPPERLFAPVRLQLEAALTNACERFGGNSMHAQMATMEAFSLLVGGEKPIVDLSINVSWLNSFLERIIWICGSTEAGLLDDALYRPLGPPSHHPHDLFHRIVPLRQAATECLVSCYTLLSRNGSPSPQNDSDSRMGYENGEMDRRPQSEELLRLSLKLLGDKQERVQLTARDALAKTIQHRPLPMDLLEEARNQVLDQLDASITDNALRQLYHLAHIDKSLIEERCTKTIMKYLNQLNAEQNNEENGEKNENLPSEMHKLFTICQLFSKSALFDVSFVGPLCSYMATVDYEYTIDRPLNWERTALAFLCRFPTETLHYFITKESVSNPGRRALLRRFIKEPDAVALRSAATSSEIFFFNMLQGRMIDEWKDGKGEWLSPITPPTEQLCSEFELLTLTLIDRCSREDMRWFADAFRLIEQMRELWTSPEFKFRHLVKSDSWSPPIAENQEDLESQGDSVDRERIHVQILHLTKYKVPKLMVTCMLRYLRSNYMHIDLLFDVMNCFVGNYVTDFTFVRQFLESEVIPKYSVEWVRTAFFKVMDRLLEEPEVTMKNLVWVKVIQYVIIPCLQYVIERYDVDVVVGPMCLPQAPNSTTVPDESSMDTEDAEKSQLNMVARLEKVMNECRKSMSARMTVVIFQLATVFVQHAPHHIHDNASKKQGNRLRSLMLLGWPYLNQPTQDITIKYSAHLFLAYIIEKFTINRKIVLQVYHSLMSAYHIDNRDVVKKAIDVITPAVPIRMDDGYFQLLTAVKKILAEEAHNCTHAYHCIFMVCRNYRVFYHVRHELLPSLLGTLNRLYQQLGANFADGRRLVVEVCEMAIKWDLLRNQKLQEIEKGAMNTLPTDNNDEVEGVLEKLKGDRETREEERQQQLKKEEHNSNTGESMDGMQMRKEKEHQPLAKEHVEHVVSLLLKLAIQPPTVQQANQQQVVIELNKRSIALLRAALKPQLWGSTASIKVTWLERQIQSYIEGHRAENNQAQAANAAHVLDVLVTLIQIMPAPLVVQTIQSLQNAIITCMLSGNNQVVRAVNVLVKALLEKTSSSENGLDDFPNLNQEMHKYLFNQLYHYDRTPTANIQSIYTGFSLLRIIGQHQRDYIKTRISLATYARVLLKLGKEHWMYVQQKVDTKEKGGMPELLYVALELLRPHIAELPDDLRRNMIILFAQHVERTDSEKVVEASLKMLHEIVLFYGDTLPNPGVSAFVRITPIIERRFRDNQPLMRQFLASLLMIFSFSAVRKSPEAERLYPAFYWGLTYPDETVRSEFLRVWEQDRDTNIIQRLHYIFCEHNWSSMRDFAWLKHVIFLMLKCVRKPGYGKRVHHDEIGFVTLWNTLTKSIGFASTSVNREIAGIESMQIDSAHKLTEVKKEPMDENSEVAENEADGPIAQKAALFAEMKSLLSEAARHDMADSIDTFVSLIFNVNDNSFVASVFSSLFTSLWACLSSQDRANLENVLISFLCSGRHAIPQVPGNPSMLAVLLDIFSQCGMRIEASIINYIANRHGAWHRGIILLEGMAEHLPRLASSSPHLQFTQNESVQSEILKSMNILDFLDDLYERLSESDQRGVVWERRALLPHTNHALNLFQKGKFEEVHHYIETNNDMWLDRLNQMTPESYNQCTLHWKKEQDFLMEIWKKSLMELSRWEELDQYGKETKDAELLLRVSPHLADWPMLSECVIQIGGCVPRDFVIPYTLHSALLTVVQPDIQQRESPHDFASRCVEEVQRTLIEEWRVLPSIVDLSHISLLQAMNSVQEIHEAAPVMLGISMSQQSTTLSAVHQTVIADVKNIVKTWRNRVGAVSDSLSCLINSQHFRLNVHAEVVKAFDTWEKKGLMQASFASQQMLPIHSSAQGQLIIATAARKRKAFDLSENSLHKLHTLLSLPLIDAQAKVLEELKLYEDKAADPKTDPSFSRQLLVHALAICEKAPLTEGVSKESLCKIFTQKATIMSTLGRSEDAERIFSIAAQLQEPNNTTNGVSAYKAWGKHLDEIFHQRRTPESALREGLFAIVCFMDAARIDNEKKAAKSIARLLFTLKTIEGCGDDKVRDQLDEEIRRHAQGVVPANWLQWLPALCECIRQRPSSAVFAILTKVASAHPQQTFYAIRSLLPIEAVNRVTSNALAPGCTRIEPTASATLLADMNLPEWQMKLVHILDIVLELRPSGLRCLHTILGCLSSLPEFWVERHLREALDIIDIIKRQLGKFRFTGVATVTSSATIAQKASAWSYLVKDLKQQYLEESAAEWPVSQEPLSESEPRFREQMSVKIVQLCDNLSDPIAPLLPQLSAVNSIKNALLRRMKSLPSSILLGDISPWLADFSSRTADVETFPDLFTTRQVQYQSMIARFGARIYVEMRGSRPIRRVEVRAHTGKKSVWLHKREGINRCLDPDENQRSFIQPQIDTSIPRLSLFYSHFYQILQKEPEACKRFLRLFLPIRVEVSSGCSMVEVPNAFSTLVHPIDVMAEKIREVFMEPDEMVDFFYSGVRNSVESVEPSQLEDGHQAERTHTAMLQQFLEQCSSMVREDFLYQHIALRVPDPTHFYTLRKQLSQQLGVISVLEATLGVGPFWLEDMFMCISSCQLWHSSARLELREPTAIPTAPALRFTPNLQKFVGFGRDGHMRWAMEAAMKCLLHDSAQPFMRIMFFDEVASQNQGADLQQAAAILQRVTKNIQKLSSSESAQTREDMHSCLLTAAHPNTLSRADPAWHPWF</sequence>
<feature type="region of interest" description="Disordered" evidence="2">
    <location>
        <begin position="1469"/>
        <end position="1491"/>
    </location>
</feature>
<dbReference type="InterPro" id="IPR003151">
    <property type="entry name" value="PIK-rel_kinase_FAT"/>
</dbReference>
<protein>
    <submittedName>
        <fullName evidence="5">PI3K/PI4K catalytic domain-containing protein</fullName>
    </submittedName>
</protein>
<dbReference type="InterPro" id="IPR016024">
    <property type="entry name" value="ARM-type_fold"/>
</dbReference>
<evidence type="ECO:0000313" key="5">
    <source>
        <dbReference type="WBParaSite" id="MBELARI_LOCUS10239"/>
    </source>
</evidence>
<dbReference type="InterPro" id="IPR000403">
    <property type="entry name" value="PI3/4_kinase_cat_dom"/>
</dbReference>
<feature type="region of interest" description="Disordered" evidence="2">
    <location>
        <begin position="508"/>
        <end position="532"/>
    </location>
</feature>
<name>A0AAF3E8I9_9BILA</name>
<feature type="region of interest" description="Disordered" evidence="2">
    <location>
        <begin position="2201"/>
        <end position="2242"/>
    </location>
</feature>
<dbReference type="Pfam" id="PF20206">
    <property type="entry name" value="Tra1_ring"/>
    <property type="match status" value="1"/>
</dbReference>
<dbReference type="SUPFAM" id="SSF56112">
    <property type="entry name" value="Protein kinase-like (PK-like)"/>
    <property type="match status" value="1"/>
</dbReference>
<feature type="compositionally biased region" description="Basic and acidic residues" evidence="2">
    <location>
        <begin position="563"/>
        <end position="574"/>
    </location>
</feature>
<reference evidence="5" key="1">
    <citation type="submission" date="2024-02" db="UniProtKB">
        <authorList>
            <consortium name="WormBaseParasite"/>
        </authorList>
    </citation>
    <scope>IDENTIFICATION</scope>
</reference>
<evidence type="ECO:0000259" key="3">
    <source>
        <dbReference type="PROSITE" id="PS50290"/>
    </source>
</evidence>
<accession>A0AAF3E8I9</accession>
<dbReference type="WBParaSite" id="MBELARI_LOCUS10239">
    <property type="protein sequence ID" value="MBELARI_LOCUS10239"/>
    <property type="gene ID" value="MBELARI_LOCUS10239"/>
</dbReference>
<dbReference type="GO" id="GO:0006281">
    <property type="term" value="P:DNA repair"/>
    <property type="evidence" value="ECO:0007669"/>
    <property type="project" value="TreeGrafter"/>
</dbReference>
<feature type="region of interest" description="Disordered" evidence="2">
    <location>
        <begin position="548"/>
        <end position="591"/>
    </location>
</feature>
<dbReference type="GO" id="GO:0005634">
    <property type="term" value="C:nucleus"/>
    <property type="evidence" value="ECO:0007669"/>
    <property type="project" value="TreeGrafter"/>
</dbReference>
<comment type="similarity">
    <text evidence="1">Belongs to the PI3/PI4-kinase family. TRA1 subfamily.</text>
</comment>